<evidence type="ECO:0000313" key="2">
    <source>
        <dbReference type="Proteomes" id="UP000230002"/>
    </source>
</evidence>
<dbReference type="AlphaFoldDB" id="A0A2G8RQ29"/>
<comment type="caution">
    <text evidence="1">The sequence shown here is derived from an EMBL/GenBank/DDBJ whole genome shotgun (WGS) entry which is preliminary data.</text>
</comment>
<keyword evidence="2" id="KW-1185">Reference proteome</keyword>
<protein>
    <submittedName>
        <fullName evidence="1">Uncharacterized protein</fullName>
    </submittedName>
</protein>
<proteinExistence type="predicted"/>
<organism evidence="1 2">
    <name type="scientific">Ganoderma sinense ZZ0214-1</name>
    <dbReference type="NCBI Taxonomy" id="1077348"/>
    <lineage>
        <taxon>Eukaryota</taxon>
        <taxon>Fungi</taxon>
        <taxon>Dikarya</taxon>
        <taxon>Basidiomycota</taxon>
        <taxon>Agaricomycotina</taxon>
        <taxon>Agaricomycetes</taxon>
        <taxon>Polyporales</taxon>
        <taxon>Polyporaceae</taxon>
        <taxon>Ganoderma</taxon>
    </lineage>
</organism>
<dbReference type="OrthoDB" id="2741691at2759"/>
<gene>
    <name evidence="1" type="ORF">GSI_14914</name>
</gene>
<name>A0A2G8RQ29_9APHY</name>
<reference evidence="1 2" key="1">
    <citation type="journal article" date="2015" name="Sci. Rep.">
        <title>Chromosome-level genome map provides insights into diverse defense mechanisms in the medicinal fungus Ganoderma sinense.</title>
        <authorList>
            <person name="Zhu Y."/>
            <person name="Xu J."/>
            <person name="Sun C."/>
            <person name="Zhou S."/>
            <person name="Xu H."/>
            <person name="Nelson D.R."/>
            <person name="Qian J."/>
            <person name="Song J."/>
            <person name="Luo H."/>
            <person name="Xiang L."/>
            <person name="Li Y."/>
            <person name="Xu Z."/>
            <person name="Ji A."/>
            <person name="Wang L."/>
            <person name="Lu S."/>
            <person name="Hayward A."/>
            <person name="Sun W."/>
            <person name="Li X."/>
            <person name="Schwartz D.C."/>
            <person name="Wang Y."/>
            <person name="Chen S."/>
        </authorList>
    </citation>
    <scope>NUCLEOTIDE SEQUENCE [LARGE SCALE GENOMIC DNA]</scope>
    <source>
        <strain evidence="1 2">ZZ0214-1</strain>
    </source>
</reference>
<evidence type="ECO:0000313" key="1">
    <source>
        <dbReference type="EMBL" id="PIL23601.1"/>
    </source>
</evidence>
<sequence>MYAHPRIITLDSTLFPPAPEGWKYTNLIYPSATGPDLAHYPVFLFGPYTYTALSEANDTYGMLIVAWDTQRNLVKQWSKPGARNILQITFDANTQMVTFTGQAKMVVTATLDELIVGPTVVKLTVSSGPVLPYTLSYGVPNSSQFPVIESGPYRFWPVSYAGRHNAFCVVVADHNNVIHKLIHCPGSSTIAKVVVNNEERTIKLIGKDGVAANLDYNTVLASFSCRYTWTKDDFVLLSQYFRVPLSGTEAADLEKAMPQVNCSLCCRMETGIKYAATTFIVGSFLGAVAGSLSGFLIGGRDGDAYARDAGHAAGAAIGVAMPSSPYKGDYKLSTLEQKHSLVGYATFPCGPFDNKGVREDIFNAPFPRYGELPYSGAITTPGIASAPAQAYSPAKKAIGSLPRDPHYNPLRLQNGVQVLKYIFVIVKTNETAVDGKPGYQMRIHPEDFYPDAWPANQHVEHRQVTEGYRFWALVDNARMEVYAAGNLYVDVADDKLLGIDTRAGHYFRSFQGQDLAVNDATLRFLSSLGYDKSSMKDYLDIMAYFQENQVVG</sequence>
<accession>A0A2G8RQ29</accession>
<dbReference type="Proteomes" id="UP000230002">
    <property type="component" value="Unassembled WGS sequence"/>
</dbReference>
<dbReference type="EMBL" id="AYKW01000068">
    <property type="protein sequence ID" value="PIL23601.1"/>
    <property type="molecule type" value="Genomic_DNA"/>
</dbReference>